<dbReference type="OrthoDB" id="7419010at2759"/>
<dbReference type="InterPro" id="IPR001810">
    <property type="entry name" value="F-box_dom"/>
</dbReference>
<protein>
    <submittedName>
        <fullName evidence="3">Uncharacterized protein LOC118277944</fullName>
    </submittedName>
</protein>
<organism evidence="2 3">
    <name type="scientific">Spodoptera frugiperda</name>
    <name type="common">Fall armyworm</name>
    <dbReference type="NCBI Taxonomy" id="7108"/>
    <lineage>
        <taxon>Eukaryota</taxon>
        <taxon>Metazoa</taxon>
        <taxon>Ecdysozoa</taxon>
        <taxon>Arthropoda</taxon>
        <taxon>Hexapoda</taxon>
        <taxon>Insecta</taxon>
        <taxon>Pterygota</taxon>
        <taxon>Neoptera</taxon>
        <taxon>Endopterygota</taxon>
        <taxon>Lepidoptera</taxon>
        <taxon>Glossata</taxon>
        <taxon>Ditrysia</taxon>
        <taxon>Noctuoidea</taxon>
        <taxon>Noctuidae</taxon>
        <taxon>Amphipyrinae</taxon>
        <taxon>Spodoptera</taxon>
    </lineage>
</organism>
<dbReference type="RefSeq" id="XP_035452872.2">
    <property type="nucleotide sequence ID" value="XM_035596979.2"/>
</dbReference>
<dbReference type="Gene3D" id="3.80.10.10">
    <property type="entry name" value="Ribonuclease Inhibitor"/>
    <property type="match status" value="2"/>
</dbReference>
<evidence type="ECO:0000313" key="3">
    <source>
        <dbReference type="RefSeq" id="XP_035452872.2"/>
    </source>
</evidence>
<sequence length="582" mass="67452">MAHITDVPEEVLIMIVKMLDLPDQQNLYNTSQYFRYLLPNCGITKCTMSMNKMATVNTLKTNIFKSISANLLELNMQGVPDLKSVKLVLPAFKRLKRLKTLDISYTNLNIPDLEEIVKVCPSLKNIAVNFVFGRSPIIKIDEKSFMEYQQLFNQFENIHFVGSLTNLLLSRTVVYMLEKAKLDTLKLSAVEFDHMNTALVDRFTPCVAPSFNHLSLFLVDWRAKRTYDFLRNFPIIAALDLKDYEFFVISTVHIHDVTVCASPKLCAFFTKHFNVKVESVTDHTRNLVGNVALMMWKRETTQFDDIFFNRLYKRVKPYFPFYYKEPSQAICPPDYDWIFTEPTPCLIDMGESSAKEGKRRKTLVPTVVLDYDHVLLQKSKTQLSIAFKFQTLSVILLPTYADYFQKITFFSISGGAVNYHSEFFSILFQNFYNLVTLSVECPNLASRGYYHAICRAIKSSKSLKNLRIVDKGMDFKIIFDSLSECKTLENINLADLKQWDHNKIADPDNLVRSCTNLNSIFIEALFAQTSLKKQIQLFNKARQTRKRPHLKVVVNFEVHPFPFKYNYDPFLEVFQLNPIKPT</sequence>
<reference evidence="3" key="1">
    <citation type="submission" date="2025-08" db="UniProtKB">
        <authorList>
            <consortium name="RefSeq"/>
        </authorList>
    </citation>
    <scope>IDENTIFICATION</scope>
    <source>
        <tissue evidence="3">Whole larval tissue</tissue>
    </source>
</reference>
<evidence type="ECO:0000259" key="1">
    <source>
        <dbReference type="PROSITE" id="PS50181"/>
    </source>
</evidence>
<dbReference type="AlphaFoldDB" id="A0A9R0ER93"/>
<name>A0A9R0ER93_SPOFR</name>
<dbReference type="PROSITE" id="PS50181">
    <property type="entry name" value="FBOX"/>
    <property type="match status" value="1"/>
</dbReference>
<dbReference type="GeneID" id="118277944"/>
<dbReference type="SUPFAM" id="SSF52047">
    <property type="entry name" value="RNI-like"/>
    <property type="match status" value="1"/>
</dbReference>
<evidence type="ECO:0000313" key="2">
    <source>
        <dbReference type="Proteomes" id="UP000829999"/>
    </source>
</evidence>
<feature type="domain" description="F-box" evidence="1">
    <location>
        <begin position="1"/>
        <end position="53"/>
    </location>
</feature>
<proteinExistence type="predicted"/>
<dbReference type="InterPro" id="IPR032675">
    <property type="entry name" value="LRR_dom_sf"/>
</dbReference>
<accession>A0A9R0ER93</accession>
<keyword evidence="2" id="KW-1185">Reference proteome</keyword>
<dbReference type="Proteomes" id="UP000829999">
    <property type="component" value="Chromosome 15"/>
</dbReference>
<gene>
    <name evidence="3" type="primary">LOC118277944</name>
</gene>